<dbReference type="NCBIfam" id="TIGR04265">
    <property type="entry name" value="bac_cardiolipin"/>
    <property type="match status" value="1"/>
</dbReference>
<dbReference type="Pfam" id="PF13396">
    <property type="entry name" value="PLDc_N"/>
    <property type="match status" value="1"/>
</dbReference>
<sequence length="510" mass="58825">MKKLVSLLFHRVVLVAFFLLIQVAVLVVMLLRFNNYFLPFYGVCVAISLFAVFWIVGRQSDPAYKIAWIIPILVFPIFGGLFYLLFGGNRLSSRTRRKMEGTDRKMEEVLRPDYKADELSSLGEDAVHQARYLEHIAHCPVYGNTETEYYPLGELCFTRMVEELKRAERYIFVEYFIIEEGKMWDTILDILKDKAQEGVDVRVMYDDIGSMFTLPRDYARELEARTGIKCCVFNPFVPILSLRLNNRDHRKIMVIDGKVAFTGGINLADEYINEKVKYGHWKDSAIQVRGEAAWSMTVMFLTLWDYVREKATEDYDAFRPPELPEIQAPGFVQPYTDNPLDCEAVGQAVYLNLINKARRYVYITTPYLIVDDSTNTALCIAAKSGVDVRIMTPHIPDKRVVFELTRSHYQPLLEAGVKIYEYTPGFVHAKNFAVDDKYGTVGSINLDYRSLFLHFENGVWLCNDPSIRDIRADFLSTLEQCQSVTLAQCRALPWWRKAVRAVLRVFAPLM</sequence>
<keyword evidence="4" id="KW-0808">Transferase</keyword>
<evidence type="ECO:0000256" key="13">
    <source>
        <dbReference type="SAM" id="Phobius"/>
    </source>
</evidence>
<evidence type="ECO:0000313" key="15">
    <source>
        <dbReference type="EMBL" id="ALP93827.1"/>
    </source>
</evidence>
<dbReference type="CDD" id="cd09160">
    <property type="entry name" value="PLDc_SMU_988_like_2"/>
    <property type="match status" value="1"/>
</dbReference>
<evidence type="ECO:0000256" key="5">
    <source>
        <dbReference type="ARBA" id="ARBA00022692"/>
    </source>
</evidence>
<evidence type="ECO:0000313" key="16">
    <source>
        <dbReference type="EMBL" id="PVY59362.1"/>
    </source>
</evidence>
<organism evidence="15 17">
    <name type="scientific">Intestinimonas butyriciproducens</name>
    <dbReference type="NCBI Taxonomy" id="1297617"/>
    <lineage>
        <taxon>Bacteria</taxon>
        <taxon>Bacillati</taxon>
        <taxon>Bacillota</taxon>
        <taxon>Clostridia</taxon>
        <taxon>Eubacteriales</taxon>
        <taxon>Intestinimonas</taxon>
    </lineage>
</organism>
<keyword evidence="7 13" id="KW-1133">Transmembrane helix</keyword>
<dbReference type="GO" id="GO:0005886">
    <property type="term" value="C:plasma membrane"/>
    <property type="evidence" value="ECO:0007669"/>
    <property type="project" value="UniProtKB-SubCell"/>
</dbReference>
<keyword evidence="17" id="KW-1185">Reference proteome</keyword>
<evidence type="ECO:0000256" key="2">
    <source>
        <dbReference type="ARBA" id="ARBA00022475"/>
    </source>
</evidence>
<dbReference type="Pfam" id="PF13091">
    <property type="entry name" value="PLDc_2"/>
    <property type="match status" value="2"/>
</dbReference>
<evidence type="ECO:0000256" key="6">
    <source>
        <dbReference type="ARBA" id="ARBA00022737"/>
    </source>
</evidence>
<gene>
    <name evidence="16" type="ORF">C7373_102347</name>
    <name evidence="15" type="ORF">IB211_01434</name>
</gene>
<reference evidence="16 18" key="3">
    <citation type="submission" date="2018-04" db="EMBL/GenBank/DDBJ databases">
        <title>Genomic Encyclopedia of Type Strains, Phase IV (KMG-IV): sequencing the most valuable type-strain genomes for metagenomic binning, comparative biology and taxonomic classification.</title>
        <authorList>
            <person name="Goeker M."/>
        </authorList>
    </citation>
    <scope>NUCLEOTIDE SEQUENCE [LARGE SCALE GENOMIC DNA]</scope>
    <source>
        <strain evidence="16 18">DSM 26588</strain>
    </source>
</reference>
<reference evidence="17" key="2">
    <citation type="submission" date="2015-04" db="EMBL/GenBank/DDBJ databases">
        <title>A butyrogenic pathway from the amino acid lysine in a human gut commensal.</title>
        <authorList>
            <person name="de Vos W.M."/>
            <person name="Bui N.T.P."/>
            <person name="Plugge C.M."/>
            <person name="Ritari J."/>
        </authorList>
    </citation>
    <scope>NUCLEOTIDE SEQUENCE [LARGE SCALE GENOMIC DNA]</scope>
    <source>
        <strain evidence="17">AF211</strain>
    </source>
</reference>
<dbReference type="PANTHER" id="PTHR21248">
    <property type="entry name" value="CARDIOLIPIN SYNTHASE"/>
    <property type="match status" value="1"/>
</dbReference>
<evidence type="ECO:0000313" key="18">
    <source>
        <dbReference type="Proteomes" id="UP000245778"/>
    </source>
</evidence>
<dbReference type="OrthoDB" id="9762009at2"/>
<dbReference type="AlphaFoldDB" id="A0A0S2W3E1"/>
<keyword evidence="10" id="KW-0594">Phospholipid biosynthesis</keyword>
<evidence type="ECO:0000256" key="1">
    <source>
        <dbReference type="ARBA" id="ARBA00004651"/>
    </source>
</evidence>
<evidence type="ECO:0000256" key="10">
    <source>
        <dbReference type="ARBA" id="ARBA00023209"/>
    </source>
</evidence>
<feature type="transmembrane region" description="Helical" evidence="13">
    <location>
        <begin position="37"/>
        <end position="56"/>
    </location>
</feature>
<evidence type="ECO:0000256" key="9">
    <source>
        <dbReference type="ARBA" id="ARBA00023136"/>
    </source>
</evidence>
<dbReference type="PROSITE" id="PS50035">
    <property type="entry name" value="PLD"/>
    <property type="match status" value="2"/>
</dbReference>
<evidence type="ECO:0000256" key="12">
    <source>
        <dbReference type="NCBIfam" id="TIGR04265"/>
    </source>
</evidence>
<evidence type="ECO:0000259" key="14">
    <source>
        <dbReference type="PROSITE" id="PS50035"/>
    </source>
</evidence>
<dbReference type="SMART" id="SM00155">
    <property type="entry name" value="PLDc"/>
    <property type="match status" value="2"/>
</dbReference>
<dbReference type="STRING" id="1297617.IB211_01434"/>
<reference evidence="15 17" key="1">
    <citation type="journal article" date="2015" name="Nat. Commun.">
        <title>Production of butyrate from lysine and the Amadori product fructoselysine by a human gut commensal.</title>
        <authorList>
            <person name="Bui T.P."/>
            <person name="Ritari J."/>
            <person name="Boeren S."/>
            <person name="de Waard P."/>
            <person name="Plugge C.M."/>
            <person name="de Vos W.M."/>
        </authorList>
    </citation>
    <scope>NUCLEOTIDE SEQUENCE [LARGE SCALE GENOMIC DNA]</scope>
    <source>
        <strain evidence="15 17">AF211</strain>
    </source>
</reference>
<dbReference type="GO" id="GO:0032049">
    <property type="term" value="P:cardiolipin biosynthetic process"/>
    <property type="evidence" value="ECO:0007669"/>
    <property type="project" value="UniProtKB-UniRule"/>
</dbReference>
<dbReference type="EC" id="2.7.8.-" evidence="12"/>
<name>A0A0S2W3E1_9FIRM</name>
<dbReference type="InterPro" id="IPR001736">
    <property type="entry name" value="PLipase_D/transphosphatidylase"/>
</dbReference>
<proteinExistence type="predicted"/>
<evidence type="ECO:0000256" key="11">
    <source>
        <dbReference type="ARBA" id="ARBA00023264"/>
    </source>
</evidence>
<keyword evidence="8" id="KW-0443">Lipid metabolism</keyword>
<feature type="transmembrane region" description="Helical" evidence="13">
    <location>
        <begin position="68"/>
        <end position="86"/>
    </location>
</feature>
<comment type="subcellular location">
    <subcellularLocation>
        <location evidence="1">Cell membrane</location>
        <topology evidence="1">Multi-pass membrane protein</topology>
    </subcellularLocation>
</comment>
<accession>A0A0S2W3E1</accession>
<evidence type="ECO:0000256" key="4">
    <source>
        <dbReference type="ARBA" id="ARBA00022679"/>
    </source>
</evidence>
<protein>
    <recommendedName>
        <fullName evidence="12">Cardiolipin synthase</fullName>
        <ecNumber evidence="12">2.7.8.-</ecNumber>
    </recommendedName>
</protein>
<keyword evidence="3" id="KW-0444">Lipid biosynthesis</keyword>
<evidence type="ECO:0000256" key="3">
    <source>
        <dbReference type="ARBA" id="ARBA00022516"/>
    </source>
</evidence>
<dbReference type="InterPro" id="IPR027379">
    <property type="entry name" value="CLS_N"/>
</dbReference>
<dbReference type="GeneID" id="93229468"/>
<dbReference type="CDD" id="cd09154">
    <property type="entry name" value="PLDc_SMU_988_like_1"/>
    <property type="match status" value="1"/>
</dbReference>
<dbReference type="PATRIC" id="fig|1297617.4.peg.1467"/>
<keyword evidence="5 13" id="KW-0812">Transmembrane</keyword>
<dbReference type="PANTHER" id="PTHR21248:SF22">
    <property type="entry name" value="PHOSPHOLIPASE D"/>
    <property type="match status" value="1"/>
</dbReference>
<keyword evidence="6" id="KW-0677">Repeat</keyword>
<dbReference type="SUPFAM" id="SSF56024">
    <property type="entry name" value="Phospholipase D/nuclease"/>
    <property type="match status" value="2"/>
</dbReference>
<dbReference type="GO" id="GO:0008808">
    <property type="term" value="F:cardiolipin synthase activity"/>
    <property type="evidence" value="ECO:0007669"/>
    <property type="project" value="UniProtKB-UniRule"/>
</dbReference>
<feature type="transmembrane region" description="Helical" evidence="13">
    <location>
        <begin position="12"/>
        <end position="31"/>
    </location>
</feature>
<dbReference type="Proteomes" id="UP000064844">
    <property type="component" value="Chromosome"/>
</dbReference>
<dbReference type="Proteomes" id="UP000245778">
    <property type="component" value="Unassembled WGS sequence"/>
</dbReference>
<feature type="domain" description="PLD phosphodiesterase" evidence="14">
    <location>
        <begin position="423"/>
        <end position="450"/>
    </location>
</feature>
<evidence type="ECO:0000313" key="17">
    <source>
        <dbReference type="Proteomes" id="UP000064844"/>
    </source>
</evidence>
<dbReference type="RefSeq" id="WP_033116867.1">
    <property type="nucleotide sequence ID" value="NZ_CALICV010000034.1"/>
</dbReference>
<dbReference type="EMBL" id="QEKK01000002">
    <property type="protein sequence ID" value="PVY59362.1"/>
    <property type="molecule type" value="Genomic_DNA"/>
</dbReference>
<dbReference type="Gene3D" id="3.30.870.10">
    <property type="entry name" value="Endonuclease Chain A"/>
    <property type="match status" value="2"/>
</dbReference>
<dbReference type="EMBL" id="CP011307">
    <property type="protein sequence ID" value="ALP93827.1"/>
    <property type="molecule type" value="Genomic_DNA"/>
</dbReference>
<dbReference type="eggNOG" id="COG1502">
    <property type="taxonomic scope" value="Bacteria"/>
</dbReference>
<keyword evidence="2" id="KW-1003">Cell membrane</keyword>
<dbReference type="InterPro" id="IPR025202">
    <property type="entry name" value="PLD-like_dom"/>
</dbReference>
<keyword evidence="11" id="KW-1208">Phospholipid metabolism</keyword>
<dbReference type="KEGG" id="ibu:IB211_01434"/>
<keyword evidence="9 13" id="KW-0472">Membrane</keyword>
<dbReference type="InterPro" id="IPR022924">
    <property type="entry name" value="Cardiolipin_synthase"/>
</dbReference>
<evidence type="ECO:0000256" key="8">
    <source>
        <dbReference type="ARBA" id="ARBA00023098"/>
    </source>
</evidence>
<evidence type="ECO:0000256" key="7">
    <source>
        <dbReference type="ARBA" id="ARBA00022989"/>
    </source>
</evidence>
<feature type="domain" description="PLD phosphodiesterase" evidence="14">
    <location>
        <begin position="244"/>
        <end position="271"/>
    </location>
</feature>